<dbReference type="GO" id="GO:0043041">
    <property type="term" value="P:amino acid activation for nonribosomal peptide biosynthetic process"/>
    <property type="evidence" value="ECO:0007669"/>
    <property type="project" value="TreeGrafter"/>
</dbReference>
<protein>
    <submittedName>
        <fullName evidence="6">Amino acid adenylation domain-containing protein</fullName>
    </submittedName>
</protein>
<dbReference type="InterPro" id="IPR020845">
    <property type="entry name" value="AMP-binding_CS"/>
</dbReference>
<dbReference type="PROSITE" id="PS50075">
    <property type="entry name" value="CARRIER"/>
    <property type="match status" value="1"/>
</dbReference>
<evidence type="ECO:0000256" key="2">
    <source>
        <dbReference type="ARBA" id="ARBA00022450"/>
    </source>
</evidence>
<dbReference type="InterPro" id="IPR045851">
    <property type="entry name" value="AMP-bd_C_sf"/>
</dbReference>
<dbReference type="Gene3D" id="3.40.50.980">
    <property type="match status" value="2"/>
</dbReference>
<dbReference type="Pfam" id="PF13193">
    <property type="entry name" value="AMP-binding_C"/>
    <property type="match status" value="1"/>
</dbReference>
<evidence type="ECO:0000256" key="1">
    <source>
        <dbReference type="ARBA" id="ARBA00001957"/>
    </source>
</evidence>
<evidence type="ECO:0000313" key="6">
    <source>
        <dbReference type="EMBL" id="MBF9069811.1"/>
    </source>
</evidence>
<comment type="cofactor">
    <cofactor evidence="1">
        <name>pantetheine 4'-phosphate</name>
        <dbReference type="ChEBI" id="CHEBI:47942"/>
    </cofactor>
</comment>
<dbReference type="AlphaFoldDB" id="A0A931B6B6"/>
<dbReference type="GO" id="GO:0005737">
    <property type="term" value="C:cytoplasm"/>
    <property type="evidence" value="ECO:0007669"/>
    <property type="project" value="TreeGrafter"/>
</dbReference>
<dbReference type="Pfam" id="PF00550">
    <property type="entry name" value="PP-binding"/>
    <property type="match status" value="1"/>
</dbReference>
<dbReference type="GO" id="GO:0044550">
    <property type="term" value="P:secondary metabolite biosynthetic process"/>
    <property type="evidence" value="ECO:0007669"/>
    <property type="project" value="TreeGrafter"/>
</dbReference>
<feature type="region of interest" description="Disordered" evidence="4">
    <location>
        <begin position="169"/>
        <end position="195"/>
    </location>
</feature>
<dbReference type="PANTHER" id="PTHR45527:SF1">
    <property type="entry name" value="FATTY ACID SYNTHASE"/>
    <property type="match status" value="1"/>
</dbReference>
<gene>
    <name evidence="6" type="ORF">I2501_17455</name>
</gene>
<dbReference type="PROSITE" id="PS00455">
    <property type="entry name" value="AMP_BINDING"/>
    <property type="match status" value="1"/>
</dbReference>
<accession>A0A931B6B6</accession>
<comment type="caution">
    <text evidence="6">The sequence shown here is derived from an EMBL/GenBank/DDBJ whole genome shotgun (WGS) entry which is preliminary data.</text>
</comment>
<dbReference type="NCBIfam" id="TIGR01733">
    <property type="entry name" value="AA-adenyl-dom"/>
    <property type="match status" value="1"/>
</dbReference>
<dbReference type="PANTHER" id="PTHR45527">
    <property type="entry name" value="NONRIBOSOMAL PEPTIDE SYNTHETASE"/>
    <property type="match status" value="1"/>
</dbReference>
<dbReference type="InterPro" id="IPR029058">
    <property type="entry name" value="AB_hydrolase_fold"/>
</dbReference>
<evidence type="ECO:0000256" key="4">
    <source>
        <dbReference type="SAM" id="MobiDB-lite"/>
    </source>
</evidence>
<dbReference type="GO" id="GO:0008610">
    <property type="term" value="P:lipid biosynthetic process"/>
    <property type="evidence" value="ECO:0007669"/>
    <property type="project" value="UniProtKB-ARBA"/>
</dbReference>
<dbReference type="InterPro" id="IPR020806">
    <property type="entry name" value="PKS_PP-bd"/>
</dbReference>
<feature type="compositionally biased region" description="Basic and acidic residues" evidence="4">
    <location>
        <begin position="186"/>
        <end position="195"/>
    </location>
</feature>
<dbReference type="SUPFAM" id="SSF52777">
    <property type="entry name" value="CoA-dependent acyltransferases"/>
    <property type="match status" value="2"/>
</dbReference>
<dbReference type="InterPro" id="IPR010071">
    <property type="entry name" value="AA_adenyl_dom"/>
</dbReference>
<evidence type="ECO:0000256" key="3">
    <source>
        <dbReference type="ARBA" id="ARBA00022553"/>
    </source>
</evidence>
<keyword evidence="7" id="KW-1185">Reference proteome</keyword>
<dbReference type="Pfam" id="PF00668">
    <property type="entry name" value="Condensation"/>
    <property type="match status" value="1"/>
</dbReference>
<dbReference type="SUPFAM" id="SSF56801">
    <property type="entry name" value="Acetyl-CoA synthetase-like"/>
    <property type="match status" value="1"/>
</dbReference>
<dbReference type="InterPro" id="IPR001242">
    <property type="entry name" value="Condensation_dom"/>
</dbReference>
<dbReference type="Proteomes" id="UP000657385">
    <property type="component" value="Unassembled WGS sequence"/>
</dbReference>
<dbReference type="Pfam" id="PF00501">
    <property type="entry name" value="AMP-binding"/>
    <property type="match status" value="1"/>
</dbReference>
<dbReference type="GO" id="GO:0031177">
    <property type="term" value="F:phosphopantetheine binding"/>
    <property type="evidence" value="ECO:0007669"/>
    <property type="project" value="InterPro"/>
</dbReference>
<evidence type="ECO:0000259" key="5">
    <source>
        <dbReference type="PROSITE" id="PS50075"/>
    </source>
</evidence>
<dbReference type="RefSeq" id="WP_196194956.1">
    <property type="nucleotide sequence ID" value="NZ_JADPRT010000006.1"/>
</dbReference>
<dbReference type="InterPro" id="IPR000873">
    <property type="entry name" value="AMP-dep_synth/lig_dom"/>
</dbReference>
<keyword evidence="3" id="KW-0597">Phosphoprotein</keyword>
<sequence length="1092" mass="118361">MDREAEILSRLRQRGIAQETPVDMPTPTTVAATRYQESLWLLDQLDPTGLDYVVPMSWRLLGPLDVNRLRTAWDRLVQEQQALRSGLRKEGGRLLIDPARPAPVLQARTGDPAAASDTAPIDLTVSASSRATVTGAREDWRLDIDVHHAFFDDWSSTLLLPRLAELYTTPDSSPKPPAVSFTDWAEQSRRTAETREADDTAYWAKVLDGADIDHGLTCHVEGDDTAGAGRDGGRGSVSAVVPLDEPEIEALLRSVADVDAGPASVLLALWWSILFRAGGNSDLTIGTPVSQRWSHGADAAIGLCVNTVPVRPGVGVGVVPTFRSAVRACHAAMADAVEHAALPFPDIVTAAGTPRSSAKHQLFRAWFATVERSQDAAEFQGLRSTAVEAGRSGPKFEIALHALRAPKGWSLLVEADAREFTQAFVDDLVRRCAVLARLSTVEPDQPLSTFTLVPQPLTRRLRGPRTPLPHERLEQSFRAQVRRTPEQVALVKGAQQVTYAELDRASDVLAARLVEQGVTESARISIAIGRGCPQIAAVLAVLKAGCTYVALDRKNPRERTSRILDVARPELVIADSESAASLPEPWARRLLVLDDWSELAGTATAPEPVRGPEAPAYVTFTSGSTGLPKGIEMPHRAVANLVRWLGQTYEPLSPGGRLLQYASLSFDMSAEEIYSALHAGATLVLIDEDDQRDVAELARTLTEQSVQMFFMPAPALQQLARYCVDHGLGTAELTTVISEAEQLAAGETLRRWFAGAPRTRLHNQYGPSETHVSTRYSLAADPAEWPDWVPVGRPLSNVDVLLLDGFGEPVLHGASGEVYLGGSGVAHSYVRQPAGTARAFVPDPAGVVPGARLYRTGDVARLDAAGDLVFVGRRDGQVKVRGFRIETQEVRLCLNAHPGVSDSFIRTFETDEGSVELAAYLVPSGQEAPGVAELREHMVANLPEYMCPRTFNVLSELPLNVNRKVDVGRLPEPDLGALARDAAGDPPQGETEEQVAVLFAEVLGVPAVGRTDHFFGLGGSSLLATSLVWRIEEHFGIELSLRVFYTEPTVTTVAARIDLLRSESRTRREEPRSATDPAAIGSRISDILSEFR</sequence>
<dbReference type="GO" id="GO:0003824">
    <property type="term" value="F:catalytic activity"/>
    <property type="evidence" value="ECO:0007669"/>
    <property type="project" value="InterPro"/>
</dbReference>
<organism evidence="6 7">
    <name type="scientific">Streptacidiphilus fuscans</name>
    <dbReference type="NCBI Taxonomy" id="2789292"/>
    <lineage>
        <taxon>Bacteria</taxon>
        <taxon>Bacillati</taxon>
        <taxon>Actinomycetota</taxon>
        <taxon>Actinomycetes</taxon>
        <taxon>Kitasatosporales</taxon>
        <taxon>Streptomycetaceae</taxon>
        <taxon>Streptacidiphilus</taxon>
    </lineage>
</organism>
<dbReference type="Gene3D" id="3.40.50.1820">
    <property type="entry name" value="alpha/beta hydrolase"/>
    <property type="match status" value="1"/>
</dbReference>
<dbReference type="Gene3D" id="3.30.300.30">
    <property type="match status" value="1"/>
</dbReference>
<dbReference type="InterPro" id="IPR023213">
    <property type="entry name" value="CAT-like_dom_sf"/>
</dbReference>
<evidence type="ECO:0000313" key="7">
    <source>
        <dbReference type="Proteomes" id="UP000657385"/>
    </source>
</evidence>
<dbReference type="InterPro" id="IPR025110">
    <property type="entry name" value="AMP-bd_C"/>
</dbReference>
<dbReference type="Gene3D" id="3.30.559.30">
    <property type="entry name" value="Nonribosomal peptide synthetase, condensation domain"/>
    <property type="match status" value="1"/>
</dbReference>
<dbReference type="EMBL" id="JADPRT010000006">
    <property type="protein sequence ID" value="MBF9069811.1"/>
    <property type="molecule type" value="Genomic_DNA"/>
</dbReference>
<dbReference type="Gene3D" id="2.30.38.10">
    <property type="entry name" value="Luciferase, Domain 3"/>
    <property type="match status" value="1"/>
</dbReference>
<dbReference type="InterPro" id="IPR009081">
    <property type="entry name" value="PP-bd_ACP"/>
</dbReference>
<proteinExistence type="predicted"/>
<feature type="domain" description="Carrier" evidence="5">
    <location>
        <begin position="986"/>
        <end position="1061"/>
    </location>
</feature>
<dbReference type="InterPro" id="IPR036736">
    <property type="entry name" value="ACP-like_sf"/>
</dbReference>
<dbReference type="GO" id="GO:0017000">
    <property type="term" value="P:antibiotic biosynthetic process"/>
    <property type="evidence" value="ECO:0007669"/>
    <property type="project" value="UniProtKB-ARBA"/>
</dbReference>
<dbReference type="Gene3D" id="3.30.559.10">
    <property type="entry name" value="Chloramphenicol acetyltransferase-like domain"/>
    <property type="match status" value="1"/>
</dbReference>
<name>A0A931B6B6_9ACTN</name>
<dbReference type="SMART" id="SM00823">
    <property type="entry name" value="PKS_PP"/>
    <property type="match status" value="1"/>
</dbReference>
<keyword evidence="2" id="KW-0596">Phosphopantetheine</keyword>
<reference evidence="6" key="1">
    <citation type="submission" date="2020-11" db="EMBL/GenBank/DDBJ databases">
        <title>Isolation and identification of active actinomycetes.</title>
        <authorList>
            <person name="Yu B."/>
        </authorList>
    </citation>
    <scope>NUCLEOTIDE SEQUENCE</scope>
    <source>
        <strain evidence="6">NEAU-YB345</strain>
    </source>
</reference>
<dbReference type="SUPFAM" id="SSF47336">
    <property type="entry name" value="ACP-like"/>
    <property type="match status" value="1"/>
</dbReference>